<dbReference type="EMBL" id="NEEU01000012">
    <property type="protein sequence ID" value="PJD72793.1"/>
    <property type="molecule type" value="Genomic_DNA"/>
</dbReference>
<sequence>MKIFPLSRPKTCVCINSINDSKHRFLMTPSLFTSTLLKTAQPAAVVVVRVVVVVGNAP</sequence>
<reference evidence="1 2" key="1">
    <citation type="journal article" date="2017" name="J. Antimicrob. Chemother.">
        <title>Characterization of the population structure, drug resistance mechanisms and plasmids of the community-associated Enterobacter cloacae complex in China.</title>
        <authorList>
            <person name="Zhou K."/>
            <person name="Yu W."/>
            <person name="Cao X."/>
            <person name="Shen P."/>
            <person name="Lu H."/>
            <person name="Luo Q."/>
            <person name="Rossen J.W.A."/>
            <person name="Xiao Y."/>
        </authorList>
    </citation>
    <scope>NUCLEOTIDE SEQUENCE [LARGE SCALE GENOMIC DNA]</scope>
    <source>
        <strain evidence="1">ECC1097</strain>
    </source>
</reference>
<organism evidence="1">
    <name type="scientific">Enterobacter kobei</name>
    <dbReference type="NCBI Taxonomy" id="208224"/>
    <lineage>
        <taxon>Bacteria</taxon>
        <taxon>Pseudomonadati</taxon>
        <taxon>Pseudomonadota</taxon>
        <taxon>Gammaproteobacteria</taxon>
        <taxon>Enterobacterales</taxon>
        <taxon>Enterobacteriaceae</taxon>
        <taxon>Enterobacter</taxon>
        <taxon>Enterobacter cloacae complex</taxon>
    </lineage>
</organism>
<protein>
    <submittedName>
        <fullName evidence="1">IlvB operon leader peptide IvbL</fullName>
    </submittedName>
</protein>
<dbReference type="Proteomes" id="UP000230495">
    <property type="component" value="Unassembled WGS sequence"/>
</dbReference>
<name>A0A2J0PI56_9ENTR</name>
<proteinExistence type="predicted"/>
<evidence type="ECO:0000313" key="2">
    <source>
        <dbReference type="Proteomes" id="UP000230495"/>
    </source>
</evidence>
<comment type="caution">
    <text evidence="1">The sequence shown here is derived from an EMBL/GenBank/DDBJ whole genome shotgun (WGS) entry which is preliminary data.</text>
</comment>
<gene>
    <name evidence="1" type="ORF">B9Q37_15535</name>
</gene>
<accession>A0A2J0PI56</accession>
<dbReference type="AlphaFoldDB" id="A0A2J0PI56"/>
<dbReference type="STRING" id="208224.BH713_19605"/>
<evidence type="ECO:0000313" key="1">
    <source>
        <dbReference type="EMBL" id="PJD72793.1"/>
    </source>
</evidence>
<dbReference type="Pfam" id="PF08049">
    <property type="entry name" value="IlvB_leader"/>
    <property type="match status" value="1"/>
</dbReference>
<dbReference type="InterPro" id="IPR012566">
    <property type="entry name" value="IlvB_leader"/>
</dbReference>